<keyword evidence="3" id="KW-0238">DNA-binding</keyword>
<dbReference type="InterPro" id="IPR036390">
    <property type="entry name" value="WH_DNA-bd_sf"/>
</dbReference>
<dbReference type="SUPFAM" id="SSF53850">
    <property type="entry name" value="Periplasmic binding protein-like II"/>
    <property type="match status" value="1"/>
</dbReference>
<dbReference type="InterPro" id="IPR000847">
    <property type="entry name" value="LysR_HTH_N"/>
</dbReference>
<keyword evidence="4" id="KW-0804">Transcription</keyword>
<dbReference type="Gene3D" id="3.40.190.290">
    <property type="match status" value="1"/>
</dbReference>
<dbReference type="Gene3D" id="1.10.10.10">
    <property type="entry name" value="Winged helix-like DNA-binding domain superfamily/Winged helix DNA-binding domain"/>
    <property type="match status" value="1"/>
</dbReference>
<dbReference type="PANTHER" id="PTHR30419">
    <property type="entry name" value="HTH-TYPE TRANSCRIPTIONAL REGULATOR YBHD"/>
    <property type="match status" value="1"/>
</dbReference>
<dbReference type="PROSITE" id="PS50931">
    <property type="entry name" value="HTH_LYSR"/>
    <property type="match status" value="1"/>
</dbReference>
<dbReference type="RefSeq" id="WP_032077439.1">
    <property type="nucleotide sequence ID" value="NZ_CP020953.1"/>
</dbReference>
<name>A0A2U8DNE1_9CLOT</name>
<dbReference type="FunFam" id="1.10.10.10:FF:000001">
    <property type="entry name" value="LysR family transcriptional regulator"/>
    <property type="match status" value="1"/>
</dbReference>
<dbReference type="Pfam" id="PF00126">
    <property type="entry name" value="HTH_1"/>
    <property type="match status" value="1"/>
</dbReference>
<evidence type="ECO:0000256" key="1">
    <source>
        <dbReference type="ARBA" id="ARBA00009437"/>
    </source>
</evidence>
<dbReference type="SUPFAM" id="SSF46785">
    <property type="entry name" value="Winged helix' DNA-binding domain"/>
    <property type="match status" value="1"/>
</dbReference>
<evidence type="ECO:0000313" key="7">
    <source>
        <dbReference type="Proteomes" id="UP000244910"/>
    </source>
</evidence>
<dbReference type="GO" id="GO:0005829">
    <property type="term" value="C:cytosol"/>
    <property type="evidence" value="ECO:0007669"/>
    <property type="project" value="TreeGrafter"/>
</dbReference>
<protein>
    <submittedName>
        <fullName evidence="6">LysR family transcriptional regulator</fullName>
    </submittedName>
</protein>
<dbReference type="KEGG" id="cdrk:B9W14_06850"/>
<sequence>MELLQLKYFQTVARLEHMSRAAEQLRIPQPSLSKTISLLEKDLGVLLFDRRGKYIFLNQYGRAFLRRVDQALAALEDGKHELNDLSGKTFGDVKLAVLAASNILPDLLSSFRKQYPHINFNLIQHFSNSIARLDFDLCISSSPVKLNDIDNISLITEEIFLAVPIEHPLAKRNSINLIEVANDYFISLRRGKKLREITDTFCNYAGFTPHVIFESDDPATVRGLIRAGQGIAFIPSVSWGGSEGSSMILLHIEEPVCERTISLTYKADRYLSKAARLFRQFTIDYFARLAFNNKTHD</sequence>
<dbReference type="GO" id="GO:0003677">
    <property type="term" value="F:DNA binding"/>
    <property type="evidence" value="ECO:0007669"/>
    <property type="project" value="UniProtKB-KW"/>
</dbReference>
<keyword evidence="7" id="KW-1185">Reference proteome</keyword>
<dbReference type="InterPro" id="IPR050950">
    <property type="entry name" value="HTH-type_LysR_regulators"/>
</dbReference>
<evidence type="ECO:0000259" key="5">
    <source>
        <dbReference type="PROSITE" id="PS50931"/>
    </source>
</evidence>
<dbReference type="Proteomes" id="UP000244910">
    <property type="component" value="Chromosome"/>
</dbReference>
<gene>
    <name evidence="6" type="ORF">B9W14_06850</name>
</gene>
<dbReference type="InterPro" id="IPR005119">
    <property type="entry name" value="LysR_subst-bd"/>
</dbReference>
<dbReference type="GO" id="GO:0003700">
    <property type="term" value="F:DNA-binding transcription factor activity"/>
    <property type="evidence" value="ECO:0007669"/>
    <property type="project" value="InterPro"/>
</dbReference>
<comment type="similarity">
    <text evidence="1">Belongs to the LysR transcriptional regulatory family.</text>
</comment>
<proteinExistence type="inferred from homology"/>
<dbReference type="EMBL" id="CP020953">
    <property type="protein sequence ID" value="AWI04230.1"/>
    <property type="molecule type" value="Genomic_DNA"/>
</dbReference>
<accession>A0A2U8DNE1</accession>
<evidence type="ECO:0000256" key="2">
    <source>
        <dbReference type="ARBA" id="ARBA00023015"/>
    </source>
</evidence>
<dbReference type="PRINTS" id="PR00039">
    <property type="entry name" value="HTHLYSR"/>
</dbReference>
<dbReference type="Pfam" id="PF03466">
    <property type="entry name" value="LysR_substrate"/>
    <property type="match status" value="1"/>
</dbReference>
<reference evidence="7" key="1">
    <citation type="submission" date="2017-04" db="EMBL/GenBank/DDBJ databases">
        <authorList>
            <person name="Song Y."/>
            <person name="Cho B.-K."/>
        </authorList>
    </citation>
    <scope>NUCLEOTIDE SEQUENCE [LARGE SCALE GENOMIC DNA]</scope>
    <source>
        <strain evidence="7">SL1</strain>
    </source>
</reference>
<dbReference type="AlphaFoldDB" id="A0A2U8DNE1"/>
<dbReference type="PANTHER" id="PTHR30419:SF28">
    <property type="entry name" value="HTH-TYPE TRANSCRIPTIONAL REGULATOR BSDA"/>
    <property type="match status" value="1"/>
</dbReference>
<keyword evidence="2" id="KW-0805">Transcription regulation</keyword>
<feature type="domain" description="HTH lysR-type" evidence="5">
    <location>
        <begin position="1"/>
        <end position="58"/>
    </location>
</feature>
<evidence type="ECO:0000313" key="6">
    <source>
        <dbReference type="EMBL" id="AWI04230.1"/>
    </source>
</evidence>
<dbReference type="InterPro" id="IPR036388">
    <property type="entry name" value="WH-like_DNA-bd_sf"/>
</dbReference>
<evidence type="ECO:0000256" key="3">
    <source>
        <dbReference type="ARBA" id="ARBA00023125"/>
    </source>
</evidence>
<evidence type="ECO:0000256" key="4">
    <source>
        <dbReference type="ARBA" id="ARBA00023163"/>
    </source>
</evidence>
<organism evidence="6 7">
    <name type="scientific">Clostridium drakei</name>
    <dbReference type="NCBI Taxonomy" id="332101"/>
    <lineage>
        <taxon>Bacteria</taxon>
        <taxon>Bacillati</taxon>
        <taxon>Bacillota</taxon>
        <taxon>Clostridia</taxon>
        <taxon>Eubacteriales</taxon>
        <taxon>Clostridiaceae</taxon>
        <taxon>Clostridium</taxon>
    </lineage>
</organism>
<dbReference type="OrthoDB" id="1652954at2"/>